<dbReference type="Proteomes" id="UP000321927">
    <property type="component" value="Unassembled WGS sequence"/>
</dbReference>
<accession>A0A2W7RVX2</accession>
<sequence>MIKSEAELNEIIDEIIRGIPDTSIVLFRGQTEKFDELRSGKARRNTLNIPEVENGWNTIVNRISTKSGNNFKYNHAVLQHYGFPTYYLDLTSNPIIAAWFASNTFTQLRPTTWIGNSLRLQDKVTYKPEVEGLGYIYVLEIPNYKGLIKDNYLFNISEEEIFIRPKNQDAYLLLDQPPRIPNPNSFVSKILEIDREKFLSSKTLKEVFPHPNIDKGYSQLLSEPFIQCPPFYLNEEMREENKETLKFSSNDYVFAKRAINIPFYIDDDNDLFDFKPKRNDLTIFEPSPFRLWKNITFNLSEIHSGINCRLGDATKITISPKGLFNLMNFKDEVKLEWAKVNSNNIFFVKGEYDHDIGSDHQPPYSGIWLHRNDDLIFETSVNSNENGALEITPGHAYLFRGNKLTPVDIENECSCGNPNQHLKIIEAFFRIHGQTERQKTALIQHPFAVENWMVLL</sequence>
<feature type="domain" description="FRG" evidence="1">
    <location>
        <begin position="21"/>
        <end position="113"/>
    </location>
</feature>
<keyword evidence="5" id="KW-1185">Reference proteome</keyword>
<gene>
    <name evidence="3" type="ORF">ESW18_11250</name>
    <name evidence="2" type="ORF">LV84_01388</name>
</gene>
<evidence type="ECO:0000259" key="1">
    <source>
        <dbReference type="SMART" id="SM00901"/>
    </source>
</evidence>
<evidence type="ECO:0000313" key="2">
    <source>
        <dbReference type="EMBL" id="PZX59357.1"/>
    </source>
</evidence>
<comment type="caution">
    <text evidence="2">The sequence shown here is derived from an EMBL/GenBank/DDBJ whole genome shotgun (WGS) entry which is preliminary data.</text>
</comment>
<dbReference type="InterPro" id="IPR014966">
    <property type="entry name" value="FRG-dom"/>
</dbReference>
<dbReference type="Proteomes" id="UP000249115">
    <property type="component" value="Unassembled WGS sequence"/>
</dbReference>
<evidence type="ECO:0000313" key="5">
    <source>
        <dbReference type="Proteomes" id="UP000321927"/>
    </source>
</evidence>
<reference evidence="2 4" key="1">
    <citation type="submission" date="2018-06" db="EMBL/GenBank/DDBJ databases">
        <title>Genomic Encyclopedia of Archaeal and Bacterial Type Strains, Phase II (KMG-II): from individual species to whole genera.</title>
        <authorList>
            <person name="Goeker M."/>
        </authorList>
    </citation>
    <scope>NUCLEOTIDE SEQUENCE [LARGE SCALE GENOMIC DNA]</scope>
    <source>
        <strain evidence="2 4">DSM 22686</strain>
    </source>
</reference>
<dbReference type="AlphaFoldDB" id="A0A2W7RVX2"/>
<dbReference type="SMART" id="SM00901">
    <property type="entry name" value="FRG"/>
    <property type="match status" value="1"/>
</dbReference>
<dbReference type="EMBL" id="VORV01000007">
    <property type="protein sequence ID" value="TXD77377.1"/>
    <property type="molecule type" value="Genomic_DNA"/>
</dbReference>
<dbReference type="Pfam" id="PF08867">
    <property type="entry name" value="FRG"/>
    <property type="match status" value="1"/>
</dbReference>
<evidence type="ECO:0000313" key="3">
    <source>
        <dbReference type="EMBL" id="TXD77377.1"/>
    </source>
</evidence>
<organism evidence="2 4">
    <name type="scientific">Algoriphagus ratkowskyi</name>
    <dbReference type="NCBI Taxonomy" id="57028"/>
    <lineage>
        <taxon>Bacteria</taxon>
        <taxon>Pseudomonadati</taxon>
        <taxon>Bacteroidota</taxon>
        <taxon>Cytophagia</taxon>
        <taxon>Cytophagales</taxon>
        <taxon>Cyclobacteriaceae</taxon>
        <taxon>Algoriphagus</taxon>
    </lineage>
</organism>
<proteinExistence type="predicted"/>
<evidence type="ECO:0000313" key="4">
    <source>
        <dbReference type="Proteomes" id="UP000249115"/>
    </source>
</evidence>
<protein>
    <submittedName>
        <fullName evidence="2">FRG domain-containing protein</fullName>
    </submittedName>
</protein>
<reference evidence="3 5" key="2">
    <citation type="submission" date="2019-08" db="EMBL/GenBank/DDBJ databases">
        <title>Genome of Algoriphagus ratkowskyi IC026.</title>
        <authorList>
            <person name="Bowman J.P."/>
        </authorList>
    </citation>
    <scope>NUCLEOTIDE SEQUENCE [LARGE SCALE GENOMIC DNA]</scope>
    <source>
        <strain evidence="3 5">IC026</strain>
    </source>
</reference>
<dbReference type="EMBL" id="QKZU01000004">
    <property type="protein sequence ID" value="PZX59357.1"/>
    <property type="molecule type" value="Genomic_DNA"/>
</dbReference>
<dbReference type="OrthoDB" id="9816036at2"/>
<name>A0A2W7RVX2_9BACT</name>
<dbReference type="RefSeq" id="WP_086501253.1">
    <property type="nucleotide sequence ID" value="NZ_MSSV01000007.1"/>
</dbReference>